<reference evidence="12" key="1">
    <citation type="submission" date="2016-10" db="EMBL/GenBank/DDBJ databases">
        <authorList>
            <person name="Varghese N."/>
        </authorList>
    </citation>
    <scope>NUCLEOTIDE SEQUENCE [LARGE SCALE GENOMIC DNA]</scope>
    <source>
        <strain evidence="12">GAS106B</strain>
    </source>
</reference>
<dbReference type="InterPro" id="IPR011701">
    <property type="entry name" value="MFS"/>
</dbReference>
<evidence type="ECO:0000256" key="6">
    <source>
        <dbReference type="ARBA" id="ARBA00022847"/>
    </source>
</evidence>
<comment type="subcellular location">
    <subcellularLocation>
        <location evidence="1">Cell membrane</location>
        <topology evidence="1">Multi-pass membrane protein</topology>
    </subcellularLocation>
</comment>
<keyword evidence="3" id="KW-0813">Transport</keyword>
<evidence type="ECO:0000256" key="7">
    <source>
        <dbReference type="ARBA" id="ARBA00022989"/>
    </source>
</evidence>
<dbReference type="RefSeq" id="WP_074772027.1">
    <property type="nucleotide sequence ID" value="NZ_FNKP01000003.1"/>
</dbReference>
<dbReference type="SUPFAM" id="SSF103473">
    <property type="entry name" value="MFS general substrate transporter"/>
    <property type="match status" value="1"/>
</dbReference>
<dbReference type="FunFam" id="1.20.1250.20:FF:000001">
    <property type="entry name" value="Dicarboxylate MFS transporter"/>
    <property type="match status" value="1"/>
</dbReference>
<dbReference type="Gene3D" id="1.20.1250.20">
    <property type="entry name" value="MFS general substrate transporter like domains"/>
    <property type="match status" value="2"/>
</dbReference>
<feature type="transmembrane region" description="Helical" evidence="9">
    <location>
        <begin position="72"/>
        <end position="93"/>
    </location>
</feature>
<feature type="transmembrane region" description="Helical" evidence="9">
    <location>
        <begin position="385"/>
        <end position="406"/>
    </location>
</feature>
<evidence type="ECO:0000256" key="5">
    <source>
        <dbReference type="ARBA" id="ARBA00022692"/>
    </source>
</evidence>
<keyword evidence="7 9" id="KW-1133">Transmembrane helix</keyword>
<dbReference type="InterPro" id="IPR051084">
    <property type="entry name" value="H+-coupled_symporters"/>
</dbReference>
<dbReference type="Pfam" id="PF07690">
    <property type="entry name" value="MFS_1"/>
    <property type="match status" value="1"/>
</dbReference>
<gene>
    <name evidence="11" type="ORF">SAMN05443245_6751</name>
</gene>
<evidence type="ECO:0000259" key="10">
    <source>
        <dbReference type="PROSITE" id="PS50850"/>
    </source>
</evidence>
<evidence type="ECO:0000256" key="9">
    <source>
        <dbReference type="SAM" id="Phobius"/>
    </source>
</evidence>
<feature type="domain" description="Major facilitator superfamily (MFS) profile" evidence="10">
    <location>
        <begin position="33"/>
        <end position="440"/>
    </location>
</feature>
<sequence>MAETSSTKASGSFGSLAGARDQRTTGVRSQARSIVGGSIGNLIEWYDFHVYTTFSVYFAASFFPRENRTIQLLSAAAVFALGFLLRPVGSWLIGRYSDLKGRRAGLTLSVALMCGGSLAIGLCPTYPQIGLAAPVVLLLSRLVQGFSLGGEYGASSVYLSEIAPPGRRGFYSSFHYVTLILGQLLATAVQVILQGVVFSTSQLDAWAWRVPFLIGAALALVAYYVRRNIDETSEFKQLTTEDKRKSGFRELLRRPRATLLVFGLTTGGTLAFFTYTVYMHNYLVNTVGLSAQQSAWVSLSTLTLFMLVQPLFGALSDFIGRRPLLLAFGIGGTFGTWPLLAALSRTHSVGTAFLLLSLALLIVTGYTSVCSIVKAELFPAHLRAFGVGVPYAIATAIFGGSAGYVGLWFKSIGHETGFYAYASLCIACTLIAALCMRKSDTEHLPTSLSGRRPL</sequence>
<dbReference type="Proteomes" id="UP000183487">
    <property type="component" value="Unassembled WGS sequence"/>
</dbReference>
<dbReference type="PANTHER" id="PTHR43528:SF1">
    <property type="entry name" value="ALPHA-KETOGLUTARATE PERMEASE"/>
    <property type="match status" value="1"/>
</dbReference>
<evidence type="ECO:0000256" key="3">
    <source>
        <dbReference type="ARBA" id="ARBA00022448"/>
    </source>
</evidence>
<dbReference type="Pfam" id="PF00083">
    <property type="entry name" value="Sugar_tr"/>
    <property type="match status" value="1"/>
</dbReference>
<dbReference type="PROSITE" id="PS50850">
    <property type="entry name" value="MFS"/>
    <property type="match status" value="1"/>
</dbReference>
<feature type="transmembrane region" description="Helical" evidence="9">
    <location>
        <begin position="105"/>
        <end position="122"/>
    </location>
</feature>
<evidence type="ECO:0000313" key="11">
    <source>
        <dbReference type="EMBL" id="SDR50760.1"/>
    </source>
</evidence>
<dbReference type="InterPro" id="IPR005828">
    <property type="entry name" value="MFS_sugar_transport-like"/>
</dbReference>
<dbReference type="PANTHER" id="PTHR43528">
    <property type="entry name" value="ALPHA-KETOGLUTARATE PERMEASE"/>
    <property type="match status" value="1"/>
</dbReference>
<dbReference type="AlphaFoldDB" id="A0A1H1JLG6"/>
<keyword evidence="5 9" id="KW-0812">Transmembrane</keyword>
<dbReference type="GO" id="GO:0015293">
    <property type="term" value="F:symporter activity"/>
    <property type="evidence" value="ECO:0007669"/>
    <property type="project" value="UniProtKB-KW"/>
</dbReference>
<evidence type="ECO:0000256" key="8">
    <source>
        <dbReference type="ARBA" id="ARBA00023136"/>
    </source>
</evidence>
<dbReference type="EMBL" id="FNKP01000003">
    <property type="protein sequence ID" value="SDR50760.1"/>
    <property type="molecule type" value="Genomic_DNA"/>
</dbReference>
<dbReference type="InterPro" id="IPR020846">
    <property type="entry name" value="MFS_dom"/>
</dbReference>
<protein>
    <submittedName>
        <fullName evidence="11">MFS transporter, MHS family, alpha-ketoglutarate permease</fullName>
    </submittedName>
</protein>
<feature type="transmembrane region" description="Helical" evidence="9">
    <location>
        <begin position="418"/>
        <end position="436"/>
    </location>
</feature>
<feature type="transmembrane region" description="Helical" evidence="9">
    <location>
        <begin position="295"/>
        <end position="312"/>
    </location>
</feature>
<keyword evidence="12" id="KW-1185">Reference proteome</keyword>
<keyword evidence="6" id="KW-0769">Symport</keyword>
<dbReference type="InterPro" id="IPR005829">
    <property type="entry name" value="Sugar_transporter_CS"/>
</dbReference>
<organism evidence="11 12">
    <name type="scientific">Paraburkholderia fungorum</name>
    <dbReference type="NCBI Taxonomy" id="134537"/>
    <lineage>
        <taxon>Bacteria</taxon>
        <taxon>Pseudomonadati</taxon>
        <taxon>Pseudomonadota</taxon>
        <taxon>Betaproteobacteria</taxon>
        <taxon>Burkholderiales</taxon>
        <taxon>Burkholderiaceae</taxon>
        <taxon>Paraburkholderia</taxon>
    </lineage>
</organism>
<name>A0A1H1JLG6_9BURK</name>
<dbReference type="CDD" id="cd17367">
    <property type="entry name" value="MFS_KgtP"/>
    <property type="match status" value="1"/>
</dbReference>
<evidence type="ECO:0000256" key="4">
    <source>
        <dbReference type="ARBA" id="ARBA00022475"/>
    </source>
</evidence>
<dbReference type="PROSITE" id="PS00217">
    <property type="entry name" value="SUGAR_TRANSPORT_2"/>
    <property type="match status" value="1"/>
</dbReference>
<evidence type="ECO:0000313" key="12">
    <source>
        <dbReference type="Proteomes" id="UP000183487"/>
    </source>
</evidence>
<evidence type="ECO:0000256" key="1">
    <source>
        <dbReference type="ARBA" id="ARBA00004651"/>
    </source>
</evidence>
<proteinExistence type="inferred from homology"/>
<feature type="transmembrane region" description="Helical" evidence="9">
    <location>
        <begin position="170"/>
        <end position="193"/>
    </location>
</feature>
<accession>A0A1H1JLG6</accession>
<dbReference type="OrthoDB" id="6766492at2"/>
<feature type="transmembrane region" description="Helical" evidence="9">
    <location>
        <begin position="257"/>
        <end position="275"/>
    </location>
</feature>
<feature type="transmembrane region" description="Helical" evidence="9">
    <location>
        <begin position="205"/>
        <end position="225"/>
    </location>
</feature>
<feature type="transmembrane region" description="Helical" evidence="9">
    <location>
        <begin position="349"/>
        <end position="373"/>
    </location>
</feature>
<dbReference type="InterPro" id="IPR036259">
    <property type="entry name" value="MFS_trans_sf"/>
</dbReference>
<comment type="similarity">
    <text evidence="2">Belongs to the major facilitator superfamily. Metabolite:H+ Symporter (MHS) family (TC 2.A.1.6) family.</text>
</comment>
<evidence type="ECO:0000256" key="2">
    <source>
        <dbReference type="ARBA" id="ARBA00008240"/>
    </source>
</evidence>
<keyword evidence="4" id="KW-1003">Cell membrane</keyword>
<keyword evidence="8 9" id="KW-0472">Membrane</keyword>
<feature type="transmembrane region" description="Helical" evidence="9">
    <location>
        <begin position="324"/>
        <end position="343"/>
    </location>
</feature>
<dbReference type="GO" id="GO:0005886">
    <property type="term" value="C:plasma membrane"/>
    <property type="evidence" value="ECO:0007669"/>
    <property type="project" value="UniProtKB-SubCell"/>
</dbReference>